<dbReference type="Gene3D" id="1.10.260.40">
    <property type="entry name" value="lambda repressor-like DNA-binding domains"/>
    <property type="match status" value="1"/>
</dbReference>
<dbReference type="PROSITE" id="PS51740">
    <property type="entry name" value="SPOVT_ABRB"/>
    <property type="match status" value="1"/>
</dbReference>
<dbReference type="Gene3D" id="2.10.260.10">
    <property type="match status" value="1"/>
</dbReference>
<dbReference type="InterPro" id="IPR010982">
    <property type="entry name" value="Lambda_DNA-bd_dom_sf"/>
</dbReference>
<evidence type="ECO:0000313" key="3">
    <source>
        <dbReference type="EMBL" id="WNQ10085.1"/>
    </source>
</evidence>
<organism evidence="3 4">
    <name type="scientific">Paenibacillus aurantius</name>
    <dbReference type="NCBI Taxonomy" id="2918900"/>
    <lineage>
        <taxon>Bacteria</taxon>
        <taxon>Bacillati</taxon>
        <taxon>Bacillota</taxon>
        <taxon>Bacilli</taxon>
        <taxon>Bacillales</taxon>
        <taxon>Paenibacillaceae</taxon>
        <taxon>Paenibacillus</taxon>
    </lineage>
</organism>
<sequence length="130" mass="15147">MRKLDRLGRIVIPKELLEIHDIRIRDPLEIFTDDKRIALRKYRSTDCIFCENYDNNIYFKSYFICASCLKQIRPSEAPGKPVSSRPSSKPTALDRFREAKEKYPDASQKQLAEILGITQGRVSQLNKELK</sequence>
<dbReference type="KEGG" id="paun:MJA45_21030"/>
<evidence type="ECO:0000313" key="4">
    <source>
        <dbReference type="Proteomes" id="UP001305702"/>
    </source>
</evidence>
<reference evidence="3 4" key="1">
    <citation type="submission" date="2022-02" db="EMBL/GenBank/DDBJ databases">
        <title>Paenibacillus sp. MBLB1776 Whole Genome Shotgun Sequencing.</title>
        <authorList>
            <person name="Hwang C.Y."/>
            <person name="Cho E.-S."/>
            <person name="Seo M.-J."/>
        </authorList>
    </citation>
    <scope>NUCLEOTIDE SEQUENCE [LARGE SCALE GENOMIC DNA]</scope>
    <source>
        <strain evidence="3 4">MBLB1776</strain>
    </source>
</reference>
<keyword evidence="1" id="KW-0238">DNA-binding</keyword>
<name>A0AA96LDC2_9BACL</name>
<dbReference type="GO" id="GO:0003700">
    <property type="term" value="F:DNA-binding transcription factor activity"/>
    <property type="evidence" value="ECO:0007669"/>
    <property type="project" value="InterPro"/>
</dbReference>
<dbReference type="InterPro" id="IPR007630">
    <property type="entry name" value="RNA_pol_sigma70_r4"/>
</dbReference>
<dbReference type="Pfam" id="PF04545">
    <property type="entry name" value="Sigma70_r4"/>
    <property type="match status" value="1"/>
</dbReference>
<evidence type="ECO:0000259" key="2">
    <source>
        <dbReference type="PROSITE" id="PS51740"/>
    </source>
</evidence>
<dbReference type="GO" id="GO:0006352">
    <property type="term" value="P:DNA-templated transcription initiation"/>
    <property type="evidence" value="ECO:0007669"/>
    <property type="project" value="InterPro"/>
</dbReference>
<protein>
    <submittedName>
        <fullName evidence="3">Sigma factor-like helix-turn-helix DNA-binding protein</fullName>
    </submittedName>
</protein>
<dbReference type="AlphaFoldDB" id="A0AA96LDC2"/>
<dbReference type="SMART" id="SM00966">
    <property type="entry name" value="SpoVT_AbrB"/>
    <property type="match status" value="1"/>
</dbReference>
<proteinExistence type="predicted"/>
<dbReference type="GO" id="GO:0003677">
    <property type="term" value="F:DNA binding"/>
    <property type="evidence" value="ECO:0007669"/>
    <property type="project" value="UniProtKB-UniRule"/>
</dbReference>
<dbReference type="RefSeq" id="WP_315603859.1">
    <property type="nucleotide sequence ID" value="NZ_CP130318.1"/>
</dbReference>
<gene>
    <name evidence="3" type="ORF">MJA45_21030</name>
</gene>
<dbReference type="InterPro" id="IPR037914">
    <property type="entry name" value="SpoVT-AbrB_sf"/>
</dbReference>
<accession>A0AA96LDC2</accession>
<dbReference type="Proteomes" id="UP001305702">
    <property type="component" value="Chromosome"/>
</dbReference>
<dbReference type="InterPro" id="IPR007159">
    <property type="entry name" value="SpoVT-AbrB_dom"/>
</dbReference>
<feature type="domain" description="SpoVT-AbrB" evidence="2">
    <location>
        <begin position="1"/>
        <end position="44"/>
    </location>
</feature>
<keyword evidence="4" id="KW-1185">Reference proteome</keyword>
<dbReference type="Pfam" id="PF04014">
    <property type="entry name" value="MazE_antitoxin"/>
    <property type="match status" value="1"/>
</dbReference>
<evidence type="ECO:0000256" key="1">
    <source>
        <dbReference type="PROSITE-ProRule" id="PRU01076"/>
    </source>
</evidence>
<dbReference type="EMBL" id="CP130318">
    <property type="protein sequence ID" value="WNQ10085.1"/>
    <property type="molecule type" value="Genomic_DNA"/>
</dbReference>
<dbReference type="SUPFAM" id="SSF89447">
    <property type="entry name" value="AbrB/MazE/MraZ-like"/>
    <property type="match status" value="1"/>
</dbReference>